<dbReference type="AlphaFoldDB" id="A0A1J5P0G2"/>
<name>A0A1J5P0G2_9ZZZZ</name>
<reference evidence="1" key="1">
    <citation type="submission" date="2016-10" db="EMBL/GenBank/DDBJ databases">
        <title>Sequence of Gallionella enrichment culture.</title>
        <authorList>
            <person name="Poehlein A."/>
            <person name="Muehling M."/>
            <person name="Daniel R."/>
        </authorList>
    </citation>
    <scope>NUCLEOTIDE SEQUENCE</scope>
</reference>
<sequence>MIVIALVGGGTAVLDQDAFEAAVVRLPHGGVDADIGGDAGEDDILDAAQPQDQFKIGGVETALAGLVDDGLARQRCQVGNDLPPGLATDQHASARAGVADAGADLPRSPAFVRGQVREIGAVALTGMNDVETLRAHHGEQPLDRLDRGARQRQVVSHLVDVAADAAEIGLHVDDDERGVLRPQIAVIRPCIGLGLQIALGHGLSLVCRCRFIG</sequence>
<comment type="caution">
    <text evidence="1">The sequence shown here is derived from an EMBL/GenBank/DDBJ whole genome shotgun (WGS) entry which is preliminary data.</text>
</comment>
<accession>A0A1J5P0G2</accession>
<gene>
    <name evidence="1" type="ORF">GALL_539200</name>
</gene>
<organism evidence="1">
    <name type="scientific">mine drainage metagenome</name>
    <dbReference type="NCBI Taxonomy" id="410659"/>
    <lineage>
        <taxon>unclassified sequences</taxon>
        <taxon>metagenomes</taxon>
        <taxon>ecological metagenomes</taxon>
    </lineage>
</organism>
<proteinExistence type="predicted"/>
<evidence type="ECO:0000313" key="1">
    <source>
        <dbReference type="EMBL" id="OIQ64530.1"/>
    </source>
</evidence>
<dbReference type="EMBL" id="MLJW01008044">
    <property type="protein sequence ID" value="OIQ64530.1"/>
    <property type="molecule type" value="Genomic_DNA"/>
</dbReference>
<protein>
    <submittedName>
        <fullName evidence="1">Uncharacterized protein</fullName>
    </submittedName>
</protein>